<name>A0A7Y0GC56_9SPHN</name>
<dbReference type="SMART" id="SM00283">
    <property type="entry name" value="MA"/>
    <property type="match status" value="1"/>
</dbReference>
<dbReference type="SUPFAM" id="SSF58104">
    <property type="entry name" value="Methyl-accepting chemotaxis protein (MCP) signaling domain"/>
    <property type="match status" value="1"/>
</dbReference>
<keyword evidence="5" id="KW-0472">Membrane</keyword>
<dbReference type="InterPro" id="IPR003660">
    <property type="entry name" value="HAMP_dom"/>
</dbReference>
<comment type="similarity">
    <text evidence="3">Belongs to the methyl-accepting chemotaxis (MCP) protein family.</text>
</comment>
<dbReference type="EMBL" id="JABBGM010000008">
    <property type="protein sequence ID" value="NML95272.1"/>
    <property type="molecule type" value="Genomic_DNA"/>
</dbReference>
<dbReference type="SMART" id="SM00304">
    <property type="entry name" value="HAMP"/>
    <property type="match status" value="3"/>
</dbReference>
<keyword evidence="2" id="KW-0145">Chemotaxis</keyword>
<comment type="caution">
    <text evidence="8">The sequence shown here is derived from an EMBL/GenBank/DDBJ whole genome shotgun (WGS) entry which is preliminary data.</text>
</comment>
<dbReference type="Proteomes" id="UP000583556">
    <property type="component" value="Unassembled WGS sequence"/>
</dbReference>
<keyword evidence="5" id="KW-0812">Transmembrane</keyword>
<comment type="subcellular location">
    <subcellularLocation>
        <location evidence="1">Membrane</location>
    </subcellularLocation>
</comment>
<proteinExistence type="inferred from homology"/>
<dbReference type="AlphaFoldDB" id="A0A7Y0GC56"/>
<dbReference type="CDD" id="cd11386">
    <property type="entry name" value="MCP_signal"/>
    <property type="match status" value="1"/>
</dbReference>
<dbReference type="Pfam" id="PF12729">
    <property type="entry name" value="4HB_MCP_1"/>
    <property type="match status" value="1"/>
</dbReference>
<evidence type="ECO:0000259" key="6">
    <source>
        <dbReference type="PROSITE" id="PS50111"/>
    </source>
</evidence>
<dbReference type="InterPro" id="IPR051310">
    <property type="entry name" value="MCP_chemotaxis"/>
</dbReference>
<evidence type="ECO:0000313" key="8">
    <source>
        <dbReference type="EMBL" id="NML95272.1"/>
    </source>
</evidence>
<dbReference type="SUPFAM" id="SSF158472">
    <property type="entry name" value="HAMP domain-like"/>
    <property type="match status" value="1"/>
</dbReference>
<feature type="domain" description="Methyl-accepting transducer" evidence="6">
    <location>
        <begin position="323"/>
        <end position="552"/>
    </location>
</feature>
<evidence type="ECO:0000256" key="2">
    <source>
        <dbReference type="ARBA" id="ARBA00022500"/>
    </source>
</evidence>
<dbReference type="RefSeq" id="WP_169494481.1">
    <property type="nucleotide sequence ID" value="NZ_AP029021.1"/>
</dbReference>
<dbReference type="InterPro" id="IPR024478">
    <property type="entry name" value="HlyB_4HB_MCP"/>
</dbReference>
<dbReference type="Gene3D" id="1.10.287.950">
    <property type="entry name" value="Methyl-accepting chemotaxis protein"/>
    <property type="match status" value="1"/>
</dbReference>
<dbReference type="GO" id="GO:0016020">
    <property type="term" value="C:membrane"/>
    <property type="evidence" value="ECO:0007669"/>
    <property type="project" value="UniProtKB-SubCell"/>
</dbReference>
<dbReference type="PANTHER" id="PTHR43531:SF11">
    <property type="entry name" value="METHYL-ACCEPTING CHEMOTAXIS PROTEIN 3"/>
    <property type="match status" value="1"/>
</dbReference>
<feature type="transmembrane region" description="Helical" evidence="5">
    <location>
        <begin position="12"/>
        <end position="37"/>
    </location>
</feature>
<dbReference type="PROSITE" id="PS50885">
    <property type="entry name" value="HAMP"/>
    <property type="match status" value="2"/>
</dbReference>
<dbReference type="Gene3D" id="6.10.340.10">
    <property type="match status" value="1"/>
</dbReference>
<dbReference type="InterPro" id="IPR004089">
    <property type="entry name" value="MCPsignal_dom"/>
</dbReference>
<reference evidence="8 9" key="1">
    <citation type="submission" date="2020-04" db="EMBL/GenBank/DDBJ databases">
        <title>Novosphingobium sp. TW-4 isolated from soil.</title>
        <authorList>
            <person name="Dahal R.H."/>
            <person name="Chaudhary D.K."/>
        </authorList>
    </citation>
    <scope>NUCLEOTIDE SEQUENCE [LARGE SCALE GENOMIC DNA]</scope>
    <source>
        <strain evidence="8 9">TW-4</strain>
    </source>
</reference>
<dbReference type="GO" id="GO:0006935">
    <property type="term" value="P:chemotaxis"/>
    <property type="evidence" value="ECO:0007669"/>
    <property type="project" value="UniProtKB-KW"/>
</dbReference>
<dbReference type="PROSITE" id="PS50111">
    <property type="entry name" value="CHEMOTAXIS_TRANSDUC_2"/>
    <property type="match status" value="1"/>
</dbReference>
<dbReference type="FunFam" id="1.10.287.950:FF:000001">
    <property type="entry name" value="Methyl-accepting chemotaxis sensory transducer"/>
    <property type="match status" value="1"/>
</dbReference>
<dbReference type="Pfam" id="PF00015">
    <property type="entry name" value="MCPsignal"/>
    <property type="match status" value="1"/>
</dbReference>
<evidence type="ECO:0000256" key="3">
    <source>
        <dbReference type="ARBA" id="ARBA00029447"/>
    </source>
</evidence>
<dbReference type="GO" id="GO:0007165">
    <property type="term" value="P:signal transduction"/>
    <property type="evidence" value="ECO:0007669"/>
    <property type="project" value="UniProtKB-KW"/>
</dbReference>
<evidence type="ECO:0000256" key="5">
    <source>
        <dbReference type="SAM" id="Phobius"/>
    </source>
</evidence>
<gene>
    <name evidence="8" type="ORF">HHL27_16475</name>
</gene>
<sequence length="625" mass="65458">MTDLPISRKLMLAISAFIATLLIIGATGFFAVGYLSSITQDLGVARREKLEAAADINTAVSDMRGAEAGHILSVTPDEINAAAAKIRALRSIIDAKVDWLRPRLNKPQTKAALEAFIPLRDAYYVKSDARIALSAQNRNQEAFDSFKASEADFNRLNDAAASMQNTQAKLMSDLAADAASAAWTVRLIVVGVTVIAFGVAGVLLVLLTRQIANPLVEVTETISLLAEGRTDVIARATNRRDEVGDLSRATLALRDLLVAAERAKDDQAQLIVRSIGAALSELSRGNLSHRIEAELPGVFASLKADYNGAVTTMSQTMAEIATVSHGVDRGAGEIRHASQDLSSRTEEQAASLEESAAALAEVTRTVSDSANAAREANQAVSGATGEATASEDVVRRAIAAMDAIEGTSREIEQIIGLIDGIAFQTNLLALNAGVEAARAGEAGKGFAVVATEVRALAQRSAEAASEIKTRISQASREVANGVSLVSETGSALARIVEQIHRVSGLMTRIAEASETQSAGLIQVNAAINEMGKMTHQNAAMSEESTAAARSLATQSAELLDKVARFHLGQQGANLAAFPGPTTSAKAMPAPAYEPTPVRVAEAAPLRVANGGFAPAASGADDWSEF</sequence>
<keyword evidence="5" id="KW-1133">Transmembrane helix</keyword>
<feature type="domain" description="HAMP" evidence="7">
    <location>
        <begin position="272"/>
        <end position="318"/>
    </location>
</feature>
<accession>A0A7Y0GC56</accession>
<evidence type="ECO:0000256" key="4">
    <source>
        <dbReference type="PROSITE-ProRule" id="PRU00284"/>
    </source>
</evidence>
<keyword evidence="4" id="KW-0807">Transducer</keyword>
<evidence type="ECO:0000256" key="1">
    <source>
        <dbReference type="ARBA" id="ARBA00004370"/>
    </source>
</evidence>
<dbReference type="PANTHER" id="PTHR43531">
    <property type="entry name" value="PROTEIN ICFG"/>
    <property type="match status" value="1"/>
</dbReference>
<keyword evidence="9" id="KW-1185">Reference proteome</keyword>
<feature type="transmembrane region" description="Helical" evidence="5">
    <location>
        <begin position="187"/>
        <end position="207"/>
    </location>
</feature>
<feature type="domain" description="HAMP" evidence="7">
    <location>
        <begin position="209"/>
        <end position="262"/>
    </location>
</feature>
<protein>
    <submittedName>
        <fullName evidence="8">Methyl-accepting chemotaxis protein</fullName>
    </submittedName>
</protein>
<evidence type="ECO:0000259" key="7">
    <source>
        <dbReference type="PROSITE" id="PS50885"/>
    </source>
</evidence>
<organism evidence="8 9">
    <name type="scientific">Novosphingobium olei</name>
    <dbReference type="NCBI Taxonomy" id="2728851"/>
    <lineage>
        <taxon>Bacteria</taxon>
        <taxon>Pseudomonadati</taxon>
        <taxon>Pseudomonadota</taxon>
        <taxon>Alphaproteobacteria</taxon>
        <taxon>Sphingomonadales</taxon>
        <taxon>Sphingomonadaceae</taxon>
        <taxon>Novosphingobium</taxon>
    </lineage>
</organism>
<evidence type="ECO:0000313" key="9">
    <source>
        <dbReference type="Proteomes" id="UP000583556"/>
    </source>
</evidence>